<name>A0ACC0U0H3_9AGAM</name>
<proteinExistence type="predicted"/>
<comment type="caution">
    <text evidence="1">The sequence shown here is derived from an EMBL/GenBank/DDBJ whole genome shotgun (WGS) entry which is preliminary data.</text>
</comment>
<accession>A0ACC0U0H3</accession>
<dbReference type="EMBL" id="JAGFNK010000245">
    <property type="protein sequence ID" value="KAI9455858.1"/>
    <property type="molecule type" value="Genomic_DNA"/>
</dbReference>
<reference evidence="1" key="1">
    <citation type="submission" date="2021-03" db="EMBL/GenBank/DDBJ databases">
        <title>Evolutionary priming and transition to the ectomycorrhizal habit in an iconic lineage of mushroom-forming fungi: is preadaptation a requirement?</title>
        <authorList>
            <consortium name="DOE Joint Genome Institute"/>
            <person name="Looney B.P."/>
            <person name="Miyauchi S."/>
            <person name="Morin E."/>
            <person name="Drula E."/>
            <person name="Courty P.E."/>
            <person name="Chicoki N."/>
            <person name="Fauchery L."/>
            <person name="Kohler A."/>
            <person name="Kuo A."/>
            <person name="LaButti K."/>
            <person name="Pangilinan J."/>
            <person name="Lipzen A."/>
            <person name="Riley R."/>
            <person name="Andreopoulos W."/>
            <person name="He G."/>
            <person name="Johnson J."/>
            <person name="Barry K.W."/>
            <person name="Grigoriev I.V."/>
            <person name="Nagy L."/>
            <person name="Hibbett D."/>
            <person name="Henrissat B."/>
            <person name="Matheny P.B."/>
            <person name="Labbe J."/>
            <person name="Martin A.F."/>
        </authorList>
    </citation>
    <scope>NUCLEOTIDE SEQUENCE</scope>
    <source>
        <strain evidence="1">BPL698</strain>
    </source>
</reference>
<feature type="non-terminal residue" evidence="1">
    <location>
        <position position="658"/>
    </location>
</feature>
<evidence type="ECO:0000313" key="1">
    <source>
        <dbReference type="EMBL" id="KAI9455858.1"/>
    </source>
</evidence>
<dbReference type="Proteomes" id="UP001207468">
    <property type="component" value="Unassembled WGS sequence"/>
</dbReference>
<protein>
    <submittedName>
        <fullName evidence="1">Mpp10 protein-domain-containing protein</fullName>
    </submittedName>
</protein>
<organism evidence="1 2">
    <name type="scientific">Russula earlei</name>
    <dbReference type="NCBI Taxonomy" id="71964"/>
    <lineage>
        <taxon>Eukaryota</taxon>
        <taxon>Fungi</taxon>
        <taxon>Dikarya</taxon>
        <taxon>Basidiomycota</taxon>
        <taxon>Agaricomycotina</taxon>
        <taxon>Agaricomycetes</taxon>
        <taxon>Russulales</taxon>
        <taxon>Russulaceae</taxon>
        <taxon>Russula</taxon>
    </lineage>
</organism>
<gene>
    <name evidence="1" type="ORF">F5148DRAFT_1369797</name>
</gene>
<keyword evidence="2" id="KW-1185">Reference proteome</keyword>
<sequence>MSPTDDFEASLPTPFRQLSLLLETQPETLITGNKEIQDASLRSTEHVFNVALSSEEEARPHISSLLASFSPRQAPVTRSQSSMNKKRKRSPSPPPAPKDAFERTPLTCLYVQGLEKDQIWEQLELRAQNVCKMLEYALGGIEDPTENAIASDDDDLEQKHMKKAGGSSDGGLSEEAITALQDRSVEDDEEGLDGESRPPPPVPFSTTRGDHPGLNDGFFDLEAFNAETEEAEASFVSNGALDADSDDMVSDEDSIDYFTSVDGQLHVDDDREPRYSDFFDMPTSVGEKKTGPRLPGAEARSKVRFNDEVKIRTVQARGKRLPVSIMHELDDASDDSTDDSFEPESEDESDDDQPATMEAVDLGGDESPEGENATNDDHRTIKRLQADLFANDDEPDHGLLLSSHEKRLSALQQQIAALEAENVAKKDWTLMGEATSRTRPHNSLLEEDLEFGRVMKAVPIITEEIVSGLEDRIKARIVEGRFDDVVRKRPVDDKPFLPSRFFELQDTKSKQSLAQIYEDQYTAAQTGGIEGEDRDGKLKVEHEEITKGMGGDLLETGCPIQYPISLQRLLESALPTSNAVASMMAPEEIYERPSADPRSRAELSPKERRAARNKLKKARKKTTQKSAAFRGTIKGVTVVGKPTRKKGSSGSGSGRTPR</sequence>
<evidence type="ECO:0000313" key="2">
    <source>
        <dbReference type="Proteomes" id="UP001207468"/>
    </source>
</evidence>